<feature type="region of interest" description="Disordered" evidence="1">
    <location>
        <begin position="1"/>
        <end position="38"/>
    </location>
</feature>
<sequence>MLQTERHFEKPRGPQDGVKDEMKTLKPRKTQLKRRQTAYEARKEVKRSLVAQVKDMQNELDQLKFRLLVEQGEADKETKRTKADNKMLREFVHRQHLVRAGMHAALTSHAQRSLNTLQPVQSVISLGTDQVARYNTLMALKERQLDYTERYLAARSHGLNPRSTYCQEERFDSPEGAYFVLRFEILPIQGAHVKEVFDTILGSVLNAEIILSEMFGCVAIREDNDFETSEFSQLRLVTATSAGTTVESNTIMFSRFSDESNDECGHGVMAADFVDFDALYPYRTGERVRRDTTTLVTARSLYSNDSESPEVVVTRWSSLKVHRELSRDPETEMAESSVCYGDTAQKFIQQQLVHAKTQTIR</sequence>
<protein>
    <submittedName>
        <fullName evidence="2">Uncharacterized protein</fullName>
    </submittedName>
</protein>
<organism evidence="2 3">
    <name type="scientific">Phytophthora nicotianae P1976</name>
    <dbReference type="NCBI Taxonomy" id="1317066"/>
    <lineage>
        <taxon>Eukaryota</taxon>
        <taxon>Sar</taxon>
        <taxon>Stramenopiles</taxon>
        <taxon>Oomycota</taxon>
        <taxon>Peronosporomycetes</taxon>
        <taxon>Peronosporales</taxon>
        <taxon>Peronosporaceae</taxon>
        <taxon>Phytophthora</taxon>
    </lineage>
</organism>
<dbReference type="EMBL" id="ANJA01003261">
    <property type="protein sequence ID" value="ETO64553.1"/>
    <property type="molecule type" value="Genomic_DNA"/>
</dbReference>
<evidence type="ECO:0000313" key="2">
    <source>
        <dbReference type="EMBL" id="ETO64553.1"/>
    </source>
</evidence>
<comment type="caution">
    <text evidence="2">The sequence shown here is derived from an EMBL/GenBank/DDBJ whole genome shotgun (WGS) entry which is preliminary data.</text>
</comment>
<gene>
    <name evidence="2" type="ORF">F444_17942</name>
</gene>
<feature type="compositionally biased region" description="Basic and acidic residues" evidence="1">
    <location>
        <begin position="1"/>
        <end position="24"/>
    </location>
</feature>
<dbReference type="OrthoDB" id="127244at2759"/>
<evidence type="ECO:0000313" key="3">
    <source>
        <dbReference type="Proteomes" id="UP000028582"/>
    </source>
</evidence>
<dbReference type="AlphaFoldDB" id="A0A080ZD42"/>
<dbReference type="Proteomes" id="UP000028582">
    <property type="component" value="Unassembled WGS sequence"/>
</dbReference>
<name>A0A080ZD42_PHYNI</name>
<proteinExistence type="predicted"/>
<reference evidence="2 3" key="1">
    <citation type="submission" date="2013-11" db="EMBL/GenBank/DDBJ databases">
        <title>The Genome Sequence of Phytophthora parasitica P1976.</title>
        <authorList>
            <consortium name="The Broad Institute Genomics Platform"/>
            <person name="Russ C."/>
            <person name="Tyler B."/>
            <person name="Panabieres F."/>
            <person name="Shan W."/>
            <person name="Tripathy S."/>
            <person name="Grunwald N."/>
            <person name="Machado M."/>
            <person name="Johnson C.S."/>
            <person name="Walker B."/>
            <person name="Young S."/>
            <person name="Zeng Q."/>
            <person name="Gargeya S."/>
            <person name="Fitzgerald M."/>
            <person name="Haas B."/>
            <person name="Abouelleil A."/>
            <person name="Allen A.W."/>
            <person name="Alvarado L."/>
            <person name="Arachchi H.M."/>
            <person name="Berlin A.M."/>
            <person name="Chapman S.B."/>
            <person name="Gainer-Dewar J."/>
            <person name="Goldberg J."/>
            <person name="Griggs A."/>
            <person name="Gujja S."/>
            <person name="Hansen M."/>
            <person name="Howarth C."/>
            <person name="Imamovic A."/>
            <person name="Ireland A."/>
            <person name="Larimer J."/>
            <person name="McCowan C."/>
            <person name="Murphy C."/>
            <person name="Pearson M."/>
            <person name="Poon T.W."/>
            <person name="Priest M."/>
            <person name="Roberts A."/>
            <person name="Saif S."/>
            <person name="Shea T."/>
            <person name="Sisk P."/>
            <person name="Sykes S."/>
            <person name="Wortman J."/>
            <person name="Nusbaum C."/>
            <person name="Birren B."/>
        </authorList>
    </citation>
    <scope>NUCLEOTIDE SEQUENCE [LARGE SCALE GENOMIC DNA]</scope>
    <source>
        <strain evidence="2 3">P1976</strain>
    </source>
</reference>
<evidence type="ECO:0000256" key="1">
    <source>
        <dbReference type="SAM" id="MobiDB-lite"/>
    </source>
</evidence>
<accession>A0A080ZD42</accession>
<feature type="compositionally biased region" description="Basic residues" evidence="1">
    <location>
        <begin position="25"/>
        <end position="36"/>
    </location>
</feature>